<evidence type="ECO:0000256" key="2">
    <source>
        <dbReference type="SAM" id="Phobius"/>
    </source>
</evidence>
<evidence type="ECO:0000313" key="4">
    <source>
        <dbReference type="EMBL" id="KAK5115956.1"/>
    </source>
</evidence>
<dbReference type="EMBL" id="JAVRRL010000010">
    <property type="protein sequence ID" value="KAK5115956.1"/>
    <property type="molecule type" value="Genomic_DNA"/>
</dbReference>
<feature type="compositionally biased region" description="Low complexity" evidence="1">
    <location>
        <begin position="153"/>
        <end position="181"/>
    </location>
</feature>
<reference evidence="4" key="1">
    <citation type="submission" date="2023-08" db="EMBL/GenBank/DDBJ databases">
        <title>Black Yeasts Isolated from many extreme environments.</title>
        <authorList>
            <person name="Coleine C."/>
            <person name="Stajich J.E."/>
            <person name="Selbmann L."/>
        </authorList>
    </citation>
    <scope>NUCLEOTIDE SEQUENCE</scope>
    <source>
        <strain evidence="4">CCFEE 5401</strain>
    </source>
</reference>
<dbReference type="AlphaFoldDB" id="A0AAN7TGX8"/>
<evidence type="ECO:0000256" key="1">
    <source>
        <dbReference type="SAM" id="MobiDB-lite"/>
    </source>
</evidence>
<feature type="region of interest" description="Disordered" evidence="1">
    <location>
        <begin position="152"/>
        <end position="181"/>
    </location>
</feature>
<sequence length="208" mass="19501">MQYKTLALSAFVATALAAPQATDASTTENIASIYQVLATALPSSLVAEAMTNPVAASSEISAEFAAGSTPTWFTALPTDIQTYLVPAIASATAGTNGTTVAGSGTNGTSVAGVAASTGFPVASANGTAVIPVPVTTINGTAVATGLAGGNMTGSASGSGRTSSAAGSSATRSSGSASASSSSAAGAVPTAVVGMGFAGVVAVAGLFAL</sequence>
<keyword evidence="2" id="KW-1133">Transmembrane helix</keyword>
<dbReference type="Proteomes" id="UP001310890">
    <property type="component" value="Unassembled WGS sequence"/>
</dbReference>
<organism evidence="4 5">
    <name type="scientific">Meristemomyces frigidus</name>
    <dbReference type="NCBI Taxonomy" id="1508187"/>
    <lineage>
        <taxon>Eukaryota</taxon>
        <taxon>Fungi</taxon>
        <taxon>Dikarya</taxon>
        <taxon>Ascomycota</taxon>
        <taxon>Pezizomycotina</taxon>
        <taxon>Dothideomycetes</taxon>
        <taxon>Dothideomycetidae</taxon>
        <taxon>Mycosphaerellales</taxon>
        <taxon>Teratosphaeriaceae</taxon>
        <taxon>Meristemomyces</taxon>
    </lineage>
</organism>
<accession>A0AAN7TGX8</accession>
<keyword evidence="3" id="KW-0732">Signal</keyword>
<evidence type="ECO:0000313" key="5">
    <source>
        <dbReference type="Proteomes" id="UP001310890"/>
    </source>
</evidence>
<feature type="signal peptide" evidence="3">
    <location>
        <begin position="1"/>
        <end position="17"/>
    </location>
</feature>
<proteinExistence type="predicted"/>
<feature type="chain" id="PRO_5042867969" evidence="3">
    <location>
        <begin position="18"/>
        <end position="208"/>
    </location>
</feature>
<keyword evidence="2" id="KW-0812">Transmembrane</keyword>
<evidence type="ECO:0000256" key="3">
    <source>
        <dbReference type="SAM" id="SignalP"/>
    </source>
</evidence>
<feature type="transmembrane region" description="Helical" evidence="2">
    <location>
        <begin position="185"/>
        <end position="207"/>
    </location>
</feature>
<name>A0AAN7TGX8_9PEZI</name>
<protein>
    <submittedName>
        <fullName evidence="4">Uncharacterized protein</fullName>
    </submittedName>
</protein>
<keyword evidence="2" id="KW-0472">Membrane</keyword>
<comment type="caution">
    <text evidence="4">The sequence shown here is derived from an EMBL/GenBank/DDBJ whole genome shotgun (WGS) entry which is preliminary data.</text>
</comment>
<gene>
    <name evidence="4" type="ORF">LTR62_000412</name>
</gene>